<feature type="signal peptide" evidence="10">
    <location>
        <begin position="1"/>
        <end position="17"/>
    </location>
</feature>
<evidence type="ECO:0000313" key="12">
    <source>
        <dbReference type="Proteomes" id="UP000277580"/>
    </source>
</evidence>
<organism evidence="11 12">
    <name type="scientific">Morchella conica CCBAS932</name>
    <dbReference type="NCBI Taxonomy" id="1392247"/>
    <lineage>
        <taxon>Eukaryota</taxon>
        <taxon>Fungi</taxon>
        <taxon>Dikarya</taxon>
        <taxon>Ascomycota</taxon>
        <taxon>Pezizomycotina</taxon>
        <taxon>Pezizomycetes</taxon>
        <taxon>Pezizales</taxon>
        <taxon>Morchellaceae</taxon>
        <taxon>Morchella</taxon>
    </lineage>
</organism>
<dbReference type="UniPathway" id="UPA00667"/>
<comment type="pathway">
    <text evidence="2 7">Glycan metabolism; L-arabinan degradation.</text>
</comment>
<dbReference type="EMBL" id="ML119105">
    <property type="protein sequence ID" value="RPB17799.1"/>
    <property type="molecule type" value="Genomic_DNA"/>
</dbReference>
<dbReference type="EC" id="3.2.1.99" evidence="4 7"/>
<feature type="chain" id="PRO_5017943654" description="Arabinan endo-1,5-alpha-L-arabinosidase" evidence="10">
    <location>
        <begin position="18"/>
        <end position="321"/>
    </location>
</feature>
<dbReference type="InterPro" id="IPR006710">
    <property type="entry name" value="Glyco_hydro_43"/>
</dbReference>
<accession>A0A3N4L8K7</accession>
<dbReference type="InterPro" id="IPR016840">
    <property type="entry name" value="Glyco_hydro_43_endo_a_Ara-ase"/>
</dbReference>
<evidence type="ECO:0000256" key="10">
    <source>
        <dbReference type="SAM" id="SignalP"/>
    </source>
</evidence>
<comment type="similarity">
    <text evidence="3 7">Belongs to the glycosyl hydrolase 43 family.</text>
</comment>
<evidence type="ECO:0000256" key="7">
    <source>
        <dbReference type="PIRNR" id="PIRNR026534"/>
    </source>
</evidence>
<evidence type="ECO:0000313" key="11">
    <source>
        <dbReference type="EMBL" id="RPB17799.1"/>
    </source>
</evidence>
<feature type="site" description="Important for catalytic activity, responsible for pKa modulation of the active site Glu and correct orientation of both the proton donor and substrate" evidence="9">
    <location>
        <position position="147"/>
    </location>
</feature>
<evidence type="ECO:0000256" key="2">
    <source>
        <dbReference type="ARBA" id="ARBA00004834"/>
    </source>
</evidence>
<dbReference type="Pfam" id="PF04616">
    <property type="entry name" value="Glyco_hydro_43"/>
    <property type="match status" value="1"/>
</dbReference>
<keyword evidence="5 7" id="KW-0378">Hydrolase</keyword>
<evidence type="ECO:0000256" key="6">
    <source>
        <dbReference type="ARBA" id="ARBA00023295"/>
    </source>
</evidence>
<dbReference type="PANTHER" id="PTHR43301">
    <property type="entry name" value="ARABINAN ENDO-1,5-ALPHA-L-ARABINOSIDASE"/>
    <property type="match status" value="1"/>
</dbReference>
<keyword evidence="12" id="KW-1185">Reference proteome</keyword>
<dbReference type="CDD" id="cd18831">
    <property type="entry name" value="GH43_AnAbnA-like"/>
    <property type="match status" value="1"/>
</dbReference>
<keyword evidence="6 7" id="KW-0326">Glycosidase</keyword>
<dbReference type="STRING" id="1392247.A0A3N4L8K7"/>
<proteinExistence type="inferred from homology"/>
<protein>
    <recommendedName>
        <fullName evidence="4 7">Arabinan endo-1,5-alpha-L-arabinosidase</fullName>
        <ecNumber evidence="4 7">3.2.1.99</ecNumber>
    </recommendedName>
</protein>
<evidence type="ECO:0000256" key="4">
    <source>
        <dbReference type="ARBA" id="ARBA00012586"/>
    </source>
</evidence>
<feature type="active site" description="Proton acceptor" evidence="8">
    <location>
        <position position="32"/>
    </location>
</feature>
<dbReference type="OrthoDB" id="195678at2759"/>
<gene>
    <name evidence="11" type="ORF">P167DRAFT_556230</name>
</gene>
<evidence type="ECO:0000256" key="8">
    <source>
        <dbReference type="PIRSR" id="PIRSR606710-1"/>
    </source>
</evidence>
<dbReference type="InterPro" id="IPR050727">
    <property type="entry name" value="GH43_arabinanases"/>
</dbReference>
<dbReference type="GO" id="GO:0046558">
    <property type="term" value="F:arabinan endo-1,5-alpha-L-arabinosidase activity"/>
    <property type="evidence" value="ECO:0007669"/>
    <property type="project" value="UniProtKB-EC"/>
</dbReference>
<evidence type="ECO:0000256" key="1">
    <source>
        <dbReference type="ARBA" id="ARBA00000375"/>
    </source>
</evidence>
<dbReference type="AlphaFoldDB" id="A0A3N4L8K7"/>
<reference evidence="11 12" key="1">
    <citation type="journal article" date="2018" name="Nat. Ecol. Evol.">
        <title>Pezizomycetes genomes reveal the molecular basis of ectomycorrhizal truffle lifestyle.</title>
        <authorList>
            <person name="Murat C."/>
            <person name="Payen T."/>
            <person name="Noel B."/>
            <person name="Kuo A."/>
            <person name="Morin E."/>
            <person name="Chen J."/>
            <person name="Kohler A."/>
            <person name="Krizsan K."/>
            <person name="Balestrini R."/>
            <person name="Da Silva C."/>
            <person name="Montanini B."/>
            <person name="Hainaut M."/>
            <person name="Levati E."/>
            <person name="Barry K.W."/>
            <person name="Belfiori B."/>
            <person name="Cichocki N."/>
            <person name="Clum A."/>
            <person name="Dockter R.B."/>
            <person name="Fauchery L."/>
            <person name="Guy J."/>
            <person name="Iotti M."/>
            <person name="Le Tacon F."/>
            <person name="Lindquist E.A."/>
            <person name="Lipzen A."/>
            <person name="Malagnac F."/>
            <person name="Mello A."/>
            <person name="Molinier V."/>
            <person name="Miyauchi S."/>
            <person name="Poulain J."/>
            <person name="Riccioni C."/>
            <person name="Rubini A."/>
            <person name="Sitrit Y."/>
            <person name="Splivallo R."/>
            <person name="Traeger S."/>
            <person name="Wang M."/>
            <person name="Zifcakova L."/>
            <person name="Wipf D."/>
            <person name="Zambonelli A."/>
            <person name="Paolocci F."/>
            <person name="Nowrousian M."/>
            <person name="Ottonello S."/>
            <person name="Baldrian P."/>
            <person name="Spatafora J.W."/>
            <person name="Henrissat B."/>
            <person name="Nagy L.G."/>
            <person name="Aury J.M."/>
            <person name="Wincker P."/>
            <person name="Grigoriev I.V."/>
            <person name="Bonfante P."/>
            <person name="Martin F.M."/>
        </authorList>
    </citation>
    <scope>NUCLEOTIDE SEQUENCE [LARGE SCALE GENOMIC DNA]</scope>
    <source>
        <strain evidence="11 12">CCBAS932</strain>
    </source>
</reference>
<dbReference type="Gene3D" id="2.115.10.20">
    <property type="entry name" value="Glycosyl hydrolase domain, family 43"/>
    <property type="match status" value="1"/>
</dbReference>
<sequence length="321" mass="33924">MLFLFVLLSSLLSTVLAVANPGACTGSCNVHDPAVIRRTSDGTYFRFSTGNKIQIATASDISGPWTIQGSALPSGSSIALAGNTDLWAPDISKVGDVYYLYYSVSTFGSQESAIGVATSTTMDVGTWTDHGSTGIRSYTGSAYNAIDGNLVLSTAGSYYMSFGSFWGDIYQVPMANPPLTTAGTSVRIAYNASGAHAVEGSNIYYRSPYYYLFFSSGTCCGYDSSRPSQGNEYRINVCVSTTINGGYYDRNGVSCTASGGTPVLTSHDNVYGPGGQGVFADSKAGGAILYYHYVDTTIGYGDGQKRFGWNVIGWSGGWPTI</sequence>
<dbReference type="InterPro" id="IPR023296">
    <property type="entry name" value="Glyco_hydro_beta-prop_sf"/>
</dbReference>
<dbReference type="SUPFAM" id="SSF75005">
    <property type="entry name" value="Arabinanase/levansucrase/invertase"/>
    <property type="match status" value="1"/>
</dbReference>
<evidence type="ECO:0000256" key="5">
    <source>
        <dbReference type="ARBA" id="ARBA00022801"/>
    </source>
</evidence>
<dbReference type="PIRSF" id="PIRSF026534">
    <property type="entry name" value="Endo_alpha-L-arabinosidase"/>
    <property type="match status" value="1"/>
</dbReference>
<dbReference type="Proteomes" id="UP000277580">
    <property type="component" value="Unassembled WGS sequence"/>
</dbReference>
<dbReference type="InParanoid" id="A0A3N4L8K7"/>
<evidence type="ECO:0000256" key="3">
    <source>
        <dbReference type="ARBA" id="ARBA00009865"/>
    </source>
</evidence>
<feature type="active site" description="Proton donor" evidence="8">
    <location>
        <position position="199"/>
    </location>
</feature>
<dbReference type="PANTHER" id="PTHR43301:SF3">
    <property type="entry name" value="ARABINAN ENDO-1,5-ALPHA-L-ARABINOSIDASE A-RELATED"/>
    <property type="match status" value="1"/>
</dbReference>
<keyword evidence="10" id="KW-0732">Signal</keyword>
<evidence type="ECO:0000256" key="9">
    <source>
        <dbReference type="PIRSR" id="PIRSR606710-2"/>
    </source>
</evidence>
<comment type="catalytic activity">
    <reaction evidence="1 7">
        <text>Endohydrolysis of (1-&gt;5)-alpha-arabinofuranosidic linkages in (1-&gt;5)-arabinans.</text>
        <dbReference type="EC" id="3.2.1.99"/>
    </reaction>
</comment>
<name>A0A3N4L8K7_9PEZI</name>
<dbReference type="GO" id="GO:0031222">
    <property type="term" value="P:arabinan catabolic process"/>
    <property type="evidence" value="ECO:0007669"/>
    <property type="project" value="UniProtKB-UniPathway"/>
</dbReference>